<dbReference type="Pfam" id="PF15906">
    <property type="entry name" value="zf-NOSIP"/>
    <property type="match status" value="1"/>
</dbReference>
<evidence type="ECO:0000313" key="6">
    <source>
        <dbReference type="EMBL" id="AFZ81128.1"/>
    </source>
</evidence>
<dbReference type="eggNOG" id="KOG3039">
    <property type="taxonomic scope" value="Eukaryota"/>
</dbReference>
<reference evidence="6 7" key="1">
    <citation type="journal article" date="2012" name="BMC Genomics">
        <title>Comparative genomic analysis and phylogenetic position of Theileria equi.</title>
        <authorList>
            <person name="Kappmeyer L.S."/>
            <person name="Thiagarajan M."/>
            <person name="Herndon D.R."/>
            <person name="Ramsay J.D."/>
            <person name="Caler E."/>
            <person name="Djikeng A."/>
            <person name="Gillespie J.J."/>
            <person name="Lau A.O."/>
            <person name="Roalson E.H."/>
            <person name="Silva J.C."/>
            <person name="Silva M.G."/>
            <person name="Suarez C.E."/>
            <person name="Ueti M.W."/>
            <person name="Nene V.M."/>
            <person name="Mealey R.H."/>
            <person name="Knowles D.P."/>
            <person name="Brayton K.A."/>
        </authorList>
    </citation>
    <scope>NUCLEOTIDE SEQUENCE [LARGE SCALE GENOMIC DNA]</scope>
    <source>
        <strain evidence="6 7">WA</strain>
    </source>
</reference>
<evidence type="ECO:0000256" key="4">
    <source>
        <dbReference type="SAM" id="Coils"/>
    </source>
</evidence>
<dbReference type="PANTHER" id="PTHR13063:SF10">
    <property type="entry name" value="NITRIC OXIDE SYNTHASE-INTERACTING PROTEIN"/>
    <property type="match status" value="1"/>
</dbReference>
<dbReference type="EMBL" id="CP001670">
    <property type="protein sequence ID" value="AFZ81128.1"/>
    <property type="molecule type" value="Genomic_DNA"/>
</dbReference>
<dbReference type="GO" id="GO:0061630">
    <property type="term" value="F:ubiquitin protein ligase activity"/>
    <property type="evidence" value="ECO:0007669"/>
    <property type="project" value="InterPro"/>
</dbReference>
<dbReference type="STRING" id="1537102.L0B0T6"/>
<feature type="domain" description="Nitric oxide synthase-interacting protein zinc-finger" evidence="5">
    <location>
        <begin position="4"/>
        <end position="71"/>
    </location>
</feature>
<keyword evidence="7" id="KW-1185">Reference proteome</keyword>
<proteinExistence type="inferred from homology"/>
<gene>
    <name evidence="6" type="ORF">BEWA_005360</name>
</gene>
<accession>L0B0T6</accession>
<dbReference type="AlphaFoldDB" id="L0B0T6"/>
<dbReference type="GO" id="GO:0005634">
    <property type="term" value="C:nucleus"/>
    <property type="evidence" value="ECO:0007669"/>
    <property type="project" value="UniProtKB-SubCell"/>
</dbReference>
<comment type="subcellular location">
    <subcellularLocation>
        <location evidence="1">Nucleus</location>
    </subcellularLocation>
</comment>
<dbReference type="GeneID" id="15805306"/>
<keyword evidence="3" id="KW-0539">Nucleus</keyword>
<dbReference type="RefSeq" id="XP_004830794.1">
    <property type="nucleotide sequence ID" value="XM_004830737.1"/>
</dbReference>
<protein>
    <recommendedName>
        <fullName evidence="5">Nitric oxide synthase-interacting protein zinc-finger domain-containing protein</fullName>
    </recommendedName>
</protein>
<feature type="coiled-coil region" evidence="4">
    <location>
        <begin position="68"/>
        <end position="102"/>
    </location>
</feature>
<dbReference type="SUPFAM" id="SSF57850">
    <property type="entry name" value="RING/U-box"/>
    <property type="match status" value="1"/>
</dbReference>
<dbReference type="Proteomes" id="UP000031512">
    <property type="component" value="Chromosome 3"/>
</dbReference>
<evidence type="ECO:0000259" key="5">
    <source>
        <dbReference type="Pfam" id="PF15906"/>
    </source>
</evidence>
<dbReference type="InterPro" id="IPR031790">
    <property type="entry name" value="Znf-NOSIP"/>
</dbReference>
<keyword evidence="4" id="KW-0175">Coiled coil</keyword>
<name>L0B0T6_THEEQ</name>
<sequence>MTRHSKNNTSSSIFTYHERKKIKDFNSLKQRLGSSSMRKFEQCWLCLSFAIKPVTTPLGYIFCRECIITNLSKQLEDNKKKIRRWELDIEQHKATLKEKEKLEFEERKRKFLDDNLYGSVLDKRIKTTGPSNTFKEDNKEVANSFWTGSNPGSKPQKKEEDADNILLPRPKNILTCPISGKPLKVKDLVDLNPESIRGSEENNSTVWICSVSKKPISHNLACVIKKSGKIVLKKFLGGGEDSERDLYVPLIPGGTGFSSHNSVEATKFRPSMQ</sequence>
<dbReference type="VEuPathDB" id="PiroplasmaDB:BEWA_005360"/>
<evidence type="ECO:0000256" key="2">
    <source>
        <dbReference type="ARBA" id="ARBA00008126"/>
    </source>
</evidence>
<organism evidence="6 7">
    <name type="scientific">Theileria equi strain WA</name>
    <dbReference type="NCBI Taxonomy" id="1537102"/>
    <lineage>
        <taxon>Eukaryota</taxon>
        <taxon>Sar</taxon>
        <taxon>Alveolata</taxon>
        <taxon>Apicomplexa</taxon>
        <taxon>Aconoidasida</taxon>
        <taxon>Piroplasmida</taxon>
        <taxon>Theileriidae</taxon>
        <taxon>Theileria</taxon>
    </lineage>
</organism>
<dbReference type="Gene3D" id="3.30.40.10">
    <property type="entry name" value="Zinc/RING finger domain, C3HC4 (zinc finger)"/>
    <property type="match status" value="1"/>
</dbReference>
<evidence type="ECO:0000256" key="1">
    <source>
        <dbReference type="ARBA" id="ARBA00004123"/>
    </source>
</evidence>
<evidence type="ECO:0000313" key="7">
    <source>
        <dbReference type="Proteomes" id="UP000031512"/>
    </source>
</evidence>
<dbReference type="KEGG" id="beq:BEWA_005360"/>
<dbReference type="InterPro" id="IPR016818">
    <property type="entry name" value="NOSIP"/>
</dbReference>
<comment type="similarity">
    <text evidence="2">Belongs to the NOSIP family.</text>
</comment>
<evidence type="ECO:0000256" key="3">
    <source>
        <dbReference type="ARBA" id="ARBA00023242"/>
    </source>
</evidence>
<dbReference type="InterPro" id="IPR013083">
    <property type="entry name" value="Znf_RING/FYVE/PHD"/>
</dbReference>
<dbReference type="OrthoDB" id="116827at2759"/>
<dbReference type="PANTHER" id="PTHR13063">
    <property type="entry name" value="ENOS INTERACTING PROTEIN"/>
    <property type="match status" value="1"/>
</dbReference>